<feature type="compositionally biased region" description="Basic and acidic residues" evidence="3">
    <location>
        <begin position="100"/>
        <end position="116"/>
    </location>
</feature>
<feature type="compositionally biased region" description="Polar residues" evidence="3">
    <location>
        <begin position="84"/>
        <end position="96"/>
    </location>
</feature>
<dbReference type="SUPFAM" id="SSF57903">
    <property type="entry name" value="FYVE/PHD zinc finger"/>
    <property type="match status" value="1"/>
</dbReference>
<keyword evidence="6" id="KW-1185">Reference proteome</keyword>
<evidence type="ECO:0000259" key="4">
    <source>
        <dbReference type="Pfam" id="PF25054"/>
    </source>
</evidence>
<feature type="region of interest" description="Disordered" evidence="3">
    <location>
        <begin position="65"/>
        <end position="133"/>
    </location>
</feature>
<evidence type="ECO:0000313" key="6">
    <source>
        <dbReference type="Proteomes" id="UP001327560"/>
    </source>
</evidence>
<dbReference type="AlphaFoldDB" id="A0AAQ3KEW4"/>
<protein>
    <recommendedName>
        <fullName evidence="4">PHD-type zinc finger plants domain-containing protein</fullName>
    </recommendedName>
</protein>
<dbReference type="PANTHER" id="PTHR33779">
    <property type="entry name" value="EXPRESSED PROTEIN"/>
    <property type="match status" value="1"/>
</dbReference>
<accession>A0AAQ3KEW4</accession>
<dbReference type="EMBL" id="CP136894">
    <property type="protein sequence ID" value="WOL07042.1"/>
    <property type="molecule type" value="Genomic_DNA"/>
</dbReference>
<feature type="domain" description="PHD-type zinc finger plants" evidence="4">
    <location>
        <begin position="9"/>
        <end position="54"/>
    </location>
</feature>
<sequence length="195" mass="20953">MANTNAVCSMCGDVGFADKLFRCLRCRFRLQHSYCTNYYEEEATSETAEVCDWCISEERSSSGAAKRGIHQPKNYKLTGGMTMEDSSSQASSQKTLFASHKIELQRRSGDREESRSRGAKSSTGPAAAASPKPSGRRTLLACMVAAGGWAGGSAHGMPSVYICIISLSQVGLDPSRPPAAPDLMHAFLTAVSLHH</sequence>
<name>A0AAQ3KEW4_9LILI</name>
<gene>
    <name evidence="5" type="ORF">Cni_G15778</name>
</gene>
<dbReference type="InterPro" id="IPR056874">
    <property type="entry name" value="PHD_dom_pln"/>
</dbReference>
<evidence type="ECO:0000256" key="1">
    <source>
        <dbReference type="ARBA" id="ARBA00022771"/>
    </source>
</evidence>
<organism evidence="5 6">
    <name type="scientific">Canna indica</name>
    <name type="common">Indian-shot</name>
    <dbReference type="NCBI Taxonomy" id="4628"/>
    <lineage>
        <taxon>Eukaryota</taxon>
        <taxon>Viridiplantae</taxon>
        <taxon>Streptophyta</taxon>
        <taxon>Embryophyta</taxon>
        <taxon>Tracheophyta</taxon>
        <taxon>Spermatophyta</taxon>
        <taxon>Magnoliopsida</taxon>
        <taxon>Liliopsida</taxon>
        <taxon>Zingiberales</taxon>
        <taxon>Cannaceae</taxon>
        <taxon>Canna</taxon>
    </lineage>
</organism>
<keyword evidence="1" id="KW-0479">Metal-binding</keyword>
<reference evidence="5 6" key="1">
    <citation type="submission" date="2023-10" db="EMBL/GenBank/DDBJ databases">
        <title>Chromosome-scale genome assembly provides insights into flower coloration mechanisms of Canna indica.</title>
        <authorList>
            <person name="Li C."/>
        </authorList>
    </citation>
    <scope>NUCLEOTIDE SEQUENCE [LARGE SCALE GENOMIC DNA]</scope>
    <source>
        <tissue evidence="5">Flower</tissue>
    </source>
</reference>
<keyword evidence="2" id="KW-0862">Zinc</keyword>
<evidence type="ECO:0000256" key="2">
    <source>
        <dbReference type="ARBA" id="ARBA00022833"/>
    </source>
</evidence>
<dbReference type="GO" id="GO:0008270">
    <property type="term" value="F:zinc ion binding"/>
    <property type="evidence" value="ECO:0007669"/>
    <property type="project" value="UniProtKB-KW"/>
</dbReference>
<dbReference type="InterPro" id="IPR011011">
    <property type="entry name" value="Znf_FYVE_PHD"/>
</dbReference>
<evidence type="ECO:0000313" key="5">
    <source>
        <dbReference type="EMBL" id="WOL07042.1"/>
    </source>
</evidence>
<evidence type="ECO:0000256" key="3">
    <source>
        <dbReference type="SAM" id="MobiDB-lite"/>
    </source>
</evidence>
<dbReference type="Proteomes" id="UP001327560">
    <property type="component" value="Chromosome 5"/>
</dbReference>
<feature type="compositionally biased region" description="Low complexity" evidence="3">
    <location>
        <begin position="119"/>
        <end position="133"/>
    </location>
</feature>
<dbReference type="PANTHER" id="PTHR33779:SF11">
    <property type="entry name" value="OS04G0551600 PROTEIN"/>
    <property type="match status" value="1"/>
</dbReference>
<dbReference type="Pfam" id="PF25054">
    <property type="entry name" value="PHD_pln"/>
    <property type="match status" value="1"/>
</dbReference>
<proteinExistence type="predicted"/>
<keyword evidence="1" id="KW-0863">Zinc-finger</keyword>